<dbReference type="AlphaFoldDB" id="A0A517ME37"/>
<keyword evidence="2" id="KW-1185">Reference proteome</keyword>
<name>A0A517ME37_9BACT</name>
<dbReference type="Proteomes" id="UP000320672">
    <property type="component" value="Chromosome"/>
</dbReference>
<dbReference type="EMBL" id="CP036262">
    <property type="protein sequence ID" value="QDS93152.1"/>
    <property type="molecule type" value="Genomic_DNA"/>
</dbReference>
<reference evidence="1 2" key="1">
    <citation type="submission" date="2019-02" db="EMBL/GenBank/DDBJ databases">
        <title>Deep-cultivation of Planctomycetes and their phenomic and genomic characterization uncovers novel biology.</title>
        <authorList>
            <person name="Wiegand S."/>
            <person name="Jogler M."/>
            <person name="Boedeker C."/>
            <person name="Pinto D."/>
            <person name="Vollmers J."/>
            <person name="Rivas-Marin E."/>
            <person name="Kohn T."/>
            <person name="Peeters S.H."/>
            <person name="Heuer A."/>
            <person name="Rast P."/>
            <person name="Oberbeckmann S."/>
            <person name="Bunk B."/>
            <person name="Jeske O."/>
            <person name="Meyerdierks A."/>
            <person name="Storesund J.E."/>
            <person name="Kallscheuer N."/>
            <person name="Luecker S."/>
            <person name="Lage O.M."/>
            <person name="Pohl T."/>
            <person name="Merkel B.J."/>
            <person name="Hornburger P."/>
            <person name="Mueller R.-W."/>
            <person name="Bruemmer F."/>
            <person name="Labrenz M."/>
            <person name="Spormann A.M."/>
            <person name="Op den Camp H."/>
            <person name="Overmann J."/>
            <person name="Amann R."/>
            <person name="Jetten M.S.M."/>
            <person name="Mascher T."/>
            <person name="Medema M.H."/>
            <person name="Devos D.P."/>
            <person name="Kaster A.-K."/>
            <person name="Ovreas L."/>
            <person name="Rohde M."/>
            <person name="Galperin M.Y."/>
            <person name="Jogler C."/>
        </authorList>
    </citation>
    <scope>NUCLEOTIDE SEQUENCE [LARGE SCALE GENOMIC DNA]</scope>
    <source>
        <strain evidence="1 2">FF011L</strain>
    </source>
</reference>
<protein>
    <submittedName>
        <fullName evidence="1">Uncharacterized protein</fullName>
    </submittedName>
</protein>
<proteinExistence type="predicted"/>
<dbReference type="KEGG" id="rml:FF011L_19080"/>
<gene>
    <name evidence="1" type="ORF">FF011L_19080</name>
</gene>
<evidence type="ECO:0000313" key="2">
    <source>
        <dbReference type="Proteomes" id="UP000320672"/>
    </source>
</evidence>
<organism evidence="1 2">
    <name type="scientific">Roseimaritima multifibrata</name>
    <dbReference type="NCBI Taxonomy" id="1930274"/>
    <lineage>
        <taxon>Bacteria</taxon>
        <taxon>Pseudomonadati</taxon>
        <taxon>Planctomycetota</taxon>
        <taxon>Planctomycetia</taxon>
        <taxon>Pirellulales</taxon>
        <taxon>Pirellulaceae</taxon>
        <taxon>Roseimaritima</taxon>
    </lineage>
</organism>
<evidence type="ECO:0000313" key="1">
    <source>
        <dbReference type="EMBL" id="QDS93152.1"/>
    </source>
</evidence>
<sequence length="63" mass="7005">MSVPKKSICKWSKEMIGAHLRDLLAEAHAARFVCRKCGRTAANRHLLCKPVKPNKTSSPDETS</sequence>
<dbReference type="OrthoDB" id="288475at2"/>
<dbReference type="RefSeq" id="WP_145351317.1">
    <property type="nucleotide sequence ID" value="NZ_CP036262.1"/>
</dbReference>
<accession>A0A517ME37</accession>